<accession>A0A645ABU2</accession>
<dbReference type="Gene3D" id="1.10.10.10">
    <property type="entry name" value="Winged helix-like DNA-binding domain superfamily/Winged helix DNA-binding domain"/>
    <property type="match status" value="1"/>
</dbReference>
<keyword evidence="3" id="KW-0804">Transcription</keyword>
<dbReference type="Gene3D" id="3.40.50.2300">
    <property type="match status" value="2"/>
</dbReference>
<dbReference type="Pfam" id="PF00392">
    <property type="entry name" value="GntR"/>
    <property type="match status" value="1"/>
</dbReference>
<dbReference type="InterPro" id="IPR036388">
    <property type="entry name" value="WH-like_DNA-bd_sf"/>
</dbReference>
<dbReference type="AlphaFoldDB" id="A0A645ABU2"/>
<keyword evidence="2" id="KW-0238">DNA-binding</keyword>
<evidence type="ECO:0000256" key="3">
    <source>
        <dbReference type="ARBA" id="ARBA00023163"/>
    </source>
</evidence>
<dbReference type="InterPro" id="IPR000524">
    <property type="entry name" value="Tscrpt_reg_HTH_GntR"/>
</dbReference>
<sequence length="393" mass="43733">MNYTNTAICSPREQVIRNVMTLIQKRELPPDAEVPAENLLAERFGVSRGTVRSGLAVLAERGVLEKRGRRMHVVPKPKGSGSSLMNRTIILLGPSDKDDAIRKRNSGFMDAIQAGALEEVMARNMHSLWLNASQLHGGELEELAQIRPGGALLFTPAHSTPAFDTAARRLAASGIPVVSSVHSTLYEKIDHVLPDHAEGARLLTAELVRRGHRRILCYLPRRRAEYWVAARYRGYCAAMQAAGLTPEPLPEDCYWGCNYDTEDAWQKSRFDEEVRLAAGYLLNYFKPGDPAPDALLAKTDWDVPILAAALRLLGHTPGKEMEIAGYDNKLAFNGWPRLESYTPPLTVDKRNNEIGRRMTARLLAHINTPENWSPENILVSPELIVPKLSDFTT</sequence>
<dbReference type="PANTHER" id="PTHR30146:SF109">
    <property type="entry name" value="HTH-TYPE TRANSCRIPTIONAL REGULATOR GALS"/>
    <property type="match status" value="1"/>
</dbReference>
<evidence type="ECO:0000313" key="5">
    <source>
        <dbReference type="EMBL" id="MPM50406.1"/>
    </source>
</evidence>
<dbReference type="PANTHER" id="PTHR30146">
    <property type="entry name" value="LACI-RELATED TRANSCRIPTIONAL REPRESSOR"/>
    <property type="match status" value="1"/>
</dbReference>
<gene>
    <name evidence="5" type="ORF">SDC9_97145</name>
</gene>
<dbReference type="GO" id="GO:0000976">
    <property type="term" value="F:transcription cis-regulatory region binding"/>
    <property type="evidence" value="ECO:0007669"/>
    <property type="project" value="TreeGrafter"/>
</dbReference>
<evidence type="ECO:0000259" key="4">
    <source>
        <dbReference type="PROSITE" id="PS50949"/>
    </source>
</evidence>
<organism evidence="5">
    <name type="scientific">bioreactor metagenome</name>
    <dbReference type="NCBI Taxonomy" id="1076179"/>
    <lineage>
        <taxon>unclassified sequences</taxon>
        <taxon>metagenomes</taxon>
        <taxon>ecological metagenomes</taxon>
    </lineage>
</organism>
<dbReference type="PRINTS" id="PR00035">
    <property type="entry name" value="HTHGNTR"/>
</dbReference>
<proteinExistence type="predicted"/>
<evidence type="ECO:0000256" key="1">
    <source>
        <dbReference type="ARBA" id="ARBA00023015"/>
    </source>
</evidence>
<dbReference type="SUPFAM" id="SSF53822">
    <property type="entry name" value="Periplasmic binding protein-like I"/>
    <property type="match status" value="1"/>
</dbReference>
<dbReference type="SUPFAM" id="SSF46785">
    <property type="entry name" value="Winged helix' DNA-binding domain"/>
    <property type="match status" value="1"/>
</dbReference>
<dbReference type="EMBL" id="VSSQ01012959">
    <property type="protein sequence ID" value="MPM50406.1"/>
    <property type="molecule type" value="Genomic_DNA"/>
</dbReference>
<dbReference type="SMART" id="SM00345">
    <property type="entry name" value="HTH_GNTR"/>
    <property type="match status" value="1"/>
</dbReference>
<dbReference type="InterPro" id="IPR036390">
    <property type="entry name" value="WH_DNA-bd_sf"/>
</dbReference>
<reference evidence="5" key="1">
    <citation type="submission" date="2019-08" db="EMBL/GenBank/DDBJ databases">
        <authorList>
            <person name="Kucharzyk K."/>
            <person name="Murdoch R.W."/>
            <person name="Higgins S."/>
            <person name="Loffler F."/>
        </authorList>
    </citation>
    <scope>NUCLEOTIDE SEQUENCE</scope>
</reference>
<name>A0A645ABU2_9ZZZZ</name>
<dbReference type="InterPro" id="IPR028082">
    <property type="entry name" value="Peripla_BP_I"/>
</dbReference>
<dbReference type="Pfam" id="PF13377">
    <property type="entry name" value="Peripla_BP_3"/>
    <property type="match status" value="1"/>
</dbReference>
<comment type="caution">
    <text evidence="5">The sequence shown here is derived from an EMBL/GenBank/DDBJ whole genome shotgun (WGS) entry which is preliminary data.</text>
</comment>
<evidence type="ECO:0000256" key="2">
    <source>
        <dbReference type="ARBA" id="ARBA00023125"/>
    </source>
</evidence>
<dbReference type="InterPro" id="IPR046335">
    <property type="entry name" value="LacI/GalR-like_sensor"/>
</dbReference>
<dbReference type="GO" id="GO:0003700">
    <property type="term" value="F:DNA-binding transcription factor activity"/>
    <property type="evidence" value="ECO:0007669"/>
    <property type="project" value="InterPro"/>
</dbReference>
<feature type="domain" description="HTH gntR-type" evidence="4">
    <location>
        <begin position="9"/>
        <end position="77"/>
    </location>
</feature>
<keyword evidence="1" id="KW-0805">Transcription regulation</keyword>
<protein>
    <recommendedName>
        <fullName evidence="4">HTH gntR-type domain-containing protein</fullName>
    </recommendedName>
</protein>
<dbReference type="CDD" id="cd07377">
    <property type="entry name" value="WHTH_GntR"/>
    <property type="match status" value="1"/>
</dbReference>
<dbReference type="PROSITE" id="PS50949">
    <property type="entry name" value="HTH_GNTR"/>
    <property type="match status" value="1"/>
</dbReference>